<name>A0A1M6QBZ9_9PROT</name>
<keyword evidence="3" id="KW-1185">Reference proteome</keyword>
<evidence type="ECO:0000256" key="1">
    <source>
        <dbReference type="SAM" id="MobiDB-lite"/>
    </source>
</evidence>
<dbReference type="Proteomes" id="UP000184387">
    <property type="component" value="Unassembled WGS sequence"/>
</dbReference>
<dbReference type="EMBL" id="FQZF01000035">
    <property type="protein sequence ID" value="SHK17809.1"/>
    <property type="molecule type" value="Genomic_DNA"/>
</dbReference>
<gene>
    <name evidence="2" type="ORF">SAMN02745194_04358</name>
</gene>
<organism evidence="2 3">
    <name type="scientific">Muricoccus roseus</name>
    <dbReference type="NCBI Taxonomy" id="198092"/>
    <lineage>
        <taxon>Bacteria</taxon>
        <taxon>Pseudomonadati</taxon>
        <taxon>Pseudomonadota</taxon>
        <taxon>Alphaproteobacteria</taxon>
        <taxon>Acetobacterales</taxon>
        <taxon>Roseomonadaceae</taxon>
        <taxon>Muricoccus</taxon>
    </lineage>
</organism>
<evidence type="ECO:0000313" key="2">
    <source>
        <dbReference type="EMBL" id="SHK17809.1"/>
    </source>
</evidence>
<accession>A0A1M6QBZ9</accession>
<evidence type="ECO:0000313" key="3">
    <source>
        <dbReference type="Proteomes" id="UP000184387"/>
    </source>
</evidence>
<dbReference type="STRING" id="198092.SAMN02745194_04358"/>
<feature type="region of interest" description="Disordered" evidence="1">
    <location>
        <begin position="72"/>
        <end position="113"/>
    </location>
</feature>
<dbReference type="AlphaFoldDB" id="A0A1M6QBZ9"/>
<feature type="compositionally biased region" description="Polar residues" evidence="1">
    <location>
        <begin position="76"/>
        <end position="90"/>
    </location>
</feature>
<proteinExistence type="predicted"/>
<protein>
    <submittedName>
        <fullName evidence="2">Uncharacterized protein</fullName>
    </submittedName>
</protein>
<sequence length="113" mass="12156">MTSESTWPVDQLRAVGRAYRAAGGRGLDRLRRIEEAEAAYLEAGGAPHDARATSSPWWRTWRGSMGIGSLGLPRTGLTSTARRSPCTATCSGRRGMTKPLPSQSVEAPFRAVP</sequence>
<reference evidence="2 3" key="1">
    <citation type="submission" date="2016-11" db="EMBL/GenBank/DDBJ databases">
        <authorList>
            <person name="Jaros S."/>
            <person name="Januszkiewicz K."/>
            <person name="Wedrychowicz H."/>
        </authorList>
    </citation>
    <scope>NUCLEOTIDE SEQUENCE [LARGE SCALE GENOMIC DNA]</scope>
    <source>
        <strain evidence="2 3">DSM 14916</strain>
    </source>
</reference>